<evidence type="ECO:0000256" key="1">
    <source>
        <dbReference type="ARBA" id="ARBA00022729"/>
    </source>
</evidence>
<keyword evidence="1" id="KW-0732">Signal</keyword>
<dbReference type="RefSeq" id="WP_004078408.1">
    <property type="nucleotide sequence ID" value="NZ_CM001436.1"/>
</dbReference>
<evidence type="ECO:0000313" key="5">
    <source>
        <dbReference type="EMBL" id="EHQ36155.1"/>
    </source>
</evidence>
<dbReference type="GO" id="GO:0016787">
    <property type="term" value="F:hydrolase activity"/>
    <property type="evidence" value="ECO:0007669"/>
    <property type="project" value="InterPro"/>
</dbReference>
<sequence>MRKISEKKLIAGIIILAVIFMAVTFAFILPKNPVYNPEVSDTPNPGDGKDMQTASGEKPDLNTLRILATPDIHSHIFPMSDNDTGTRIGRIAALADTLGEEDDNTLYLFAGDLGEGSFYHMYSGIPEVKSYSMAGVDAAVPGNHAFDFSTGNFKQWVTNASYPVVCANLDFTDPELNQSVKDYTVLNAGGMKVGVFGIITPQLDKIVKLGDDVILYRNTTEMGNLAVKSLKNEGVDIIIALTHQEKDEELPFAEYVSGIDLIIGGHDHLVWNETVTSPDGRNTLIVHSGKYGEELDTVDLTVGDGDVIDSSIGRYQITEDMPDDDAITSYVMSYYENYTESLSKPIGYTTVPLDLRQSALRTGETNAGDLVADSIRKNVPGVDVALINSGAIRGDCIIPAGEITYLTVSKILPYENIIVKIEMTGEEIKDTLERSASAIIVDGDNCPGEYRLPSGGFLQVSGINFEINTEAETFCLDYDADSSPANQAGSDSETKSATIKCAGMRIENLSLVTESGIVPLDPSKTYTVAVNDYISGGGDGYTNLEAIPESRKYNTEINLENLLTDDIVKNSPITPGTDRRIKVLR</sequence>
<dbReference type="CDD" id="cd00845">
    <property type="entry name" value="MPP_UshA_N_like"/>
    <property type="match status" value="1"/>
</dbReference>
<dbReference type="HOGENOM" id="CLU_005854_7_2_2"/>
<keyword evidence="2" id="KW-1133">Transmembrane helix</keyword>
<dbReference type="PRINTS" id="PR01607">
    <property type="entry name" value="APYRASEFAMLY"/>
</dbReference>
<keyword evidence="2" id="KW-0812">Transmembrane</keyword>
<dbReference type="Gene3D" id="3.90.780.10">
    <property type="entry name" value="5'-Nucleotidase, C-terminal domain"/>
    <property type="match status" value="1"/>
</dbReference>
<dbReference type="InterPro" id="IPR008334">
    <property type="entry name" value="5'-Nucleotdase_C"/>
</dbReference>
<dbReference type="InParanoid" id="H1Z063"/>
<dbReference type="InterPro" id="IPR006179">
    <property type="entry name" value="5_nucleotidase/apyrase"/>
</dbReference>
<feature type="transmembrane region" description="Helical" evidence="2">
    <location>
        <begin position="9"/>
        <end position="29"/>
    </location>
</feature>
<gene>
    <name evidence="5" type="ORF">Metlim_2070</name>
</gene>
<dbReference type="STRING" id="937775.Metlim_2070"/>
<evidence type="ECO:0000259" key="3">
    <source>
        <dbReference type="Pfam" id="PF00149"/>
    </source>
</evidence>
<dbReference type="InterPro" id="IPR029052">
    <property type="entry name" value="Metallo-depent_PP-like"/>
</dbReference>
<dbReference type="SUPFAM" id="SSF56300">
    <property type="entry name" value="Metallo-dependent phosphatases"/>
    <property type="match status" value="1"/>
</dbReference>
<evidence type="ECO:0000259" key="4">
    <source>
        <dbReference type="Pfam" id="PF02872"/>
    </source>
</evidence>
<accession>H1Z063</accession>
<organism evidence="5 6">
    <name type="scientific">Methanoplanus limicola DSM 2279</name>
    <dbReference type="NCBI Taxonomy" id="937775"/>
    <lineage>
        <taxon>Archaea</taxon>
        <taxon>Methanobacteriati</taxon>
        <taxon>Methanobacteriota</taxon>
        <taxon>Stenosarchaea group</taxon>
        <taxon>Methanomicrobia</taxon>
        <taxon>Methanomicrobiales</taxon>
        <taxon>Methanomicrobiaceae</taxon>
        <taxon>Methanoplanus</taxon>
    </lineage>
</organism>
<dbReference type="PATRIC" id="fig|937775.9.peg.2329"/>
<dbReference type="PANTHER" id="PTHR11575:SF24">
    <property type="entry name" value="5'-NUCLEOTIDASE"/>
    <property type="match status" value="1"/>
</dbReference>
<dbReference type="InterPro" id="IPR036907">
    <property type="entry name" value="5'-Nucleotdase_C_sf"/>
</dbReference>
<proteinExistence type="predicted"/>
<dbReference type="EMBL" id="CM001436">
    <property type="protein sequence ID" value="EHQ36155.1"/>
    <property type="molecule type" value="Genomic_DNA"/>
</dbReference>
<keyword evidence="6" id="KW-1185">Reference proteome</keyword>
<dbReference type="SUPFAM" id="SSF55816">
    <property type="entry name" value="5'-nucleotidase (syn. UDP-sugar hydrolase), C-terminal domain"/>
    <property type="match status" value="1"/>
</dbReference>
<dbReference type="PANTHER" id="PTHR11575">
    <property type="entry name" value="5'-NUCLEOTIDASE-RELATED"/>
    <property type="match status" value="1"/>
</dbReference>
<name>H1Z063_9EURY</name>
<dbReference type="InterPro" id="IPR004843">
    <property type="entry name" value="Calcineurin-like_PHP"/>
</dbReference>
<dbReference type="Proteomes" id="UP000005741">
    <property type="component" value="Chromosome"/>
</dbReference>
<reference evidence="5 6" key="1">
    <citation type="submission" date="2011-10" db="EMBL/GenBank/DDBJ databases">
        <title>The Improved High-Quality Draft genome of Methanoplanus limicola DSM 2279.</title>
        <authorList>
            <consortium name="US DOE Joint Genome Institute (JGI-PGF)"/>
            <person name="Lucas S."/>
            <person name="Copeland A."/>
            <person name="Lapidus A."/>
            <person name="Glavina del Rio T."/>
            <person name="Dalin E."/>
            <person name="Tice H."/>
            <person name="Bruce D."/>
            <person name="Goodwin L."/>
            <person name="Pitluck S."/>
            <person name="Peters L."/>
            <person name="Mikhailova N."/>
            <person name="Lu M."/>
            <person name="Kyrpides N."/>
            <person name="Mavromatis K."/>
            <person name="Ivanova N."/>
            <person name="Markowitz V."/>
            <person name="Cheng J.-F."/>
            <person name="Hugenholtz P."/>
            <person name="Woyke T."/>
            <person name="Wu D."/>
            <person name="Wirth R."/>
            <person name="Brambilla E.-M."/>
            <person name="Klenk H.-P."/>
            <person name="Eisen J.A."/>
        </authorList>
    </citation>
    <scope>NUCLEOTIDE SEQUENCE [LARGE SCALE GENOMIC DNA]</scope>
    <source>
        <strain evidence="5 6">DSM 2279</strain>
    </source>
</reference>
<keyword evidence="2" id="KW-0472">Membrane</keyword>
<dbReference type="Pfam" id="PF02872">
    <property type="entry name" value="5_nucleotid_C"/>
    <property type="match status" value="1"/>
</dbReference>
<feature type="domain" description="5'-Nucleotidase C-terminal" evidence="4">
    <location>
        <begin position="346"/>
        <end position="544"/>
    </location>
</feature>
<dbReference type="GO" id="GO:0009166">
    <property type="term" value="P:nucleotide catabolic process"/>
    <property type="evidence" value="ECO:0007669"/>
    <property type="project" value="InterPro"/>
</dbReference>
<evidence type="ECO:0000256" key="2">
    <source>
        <dbReference type="SAM" id="Phobius"/>
    </source>
</evidence>
<dbReference type="AlphaFoldDB" id="H1Z063"/>
<evidence type="ECO:0000313" key="6">
    <source>
        <dbReference type="Proteomes" id="UP000005741"/>
    </source>
</evidence>
<dbReference type="Gene3D" id="3.60.21.10">
    <property type="match status" value="1"/>
</dbReference>
<dbReference type="Pfam" id="PF00149">
    <property type="entry name" value="Metallophos"/>
    <property type="match status" value="1"/>
</dbReference>
<protein>
    <submittedName>
        <fullName evidence="5">5'-Nucleotidase domain-containing protein</fullName>
    </submittedName>
</protein>
<feature type="domain" description="Calcineurin-like phosphoesterase" evidence="3">
    <location>
        <begin position="64"/>
        <end position="268"/>
    </location>
</feature>